<evidence type="ECO:0000313" key="2">
    <source>
        <dbReference type="Proteomes" id="UP000712600"/>
    </source>
</evidence>
<dbReference type="Proteomes" id="UP000712600">
    <property type="component" value="Unassembled WGS sequence"/>
</dbReference>
<name>A0A8S9SSJ7_BRACR</name>
<organism evidence="1 2">
    <name type="scientific">Brassica cretica</name>
    <name type="common">Mustard</name>
    <dbReference type="NCBI Taxonomy" id="69181"/>
    <lineage>
        <taxon>Eukaryota</taxon>
        <taxon>Viridiplantae</taxon>
        <taxon>Streptophyta</taxon>
        <taxon>Embryophyta</taxon>
        <taxon>Tracheophyta</taxon>
        <taxon>Spermatophyta</taxon>
        <taxon>Magnoliopsida</taxon>
        <taxon>eudicotyledons</taxon>
        <taxon>Gunneridae</taxon>
        <taxon>Pentapetalae</taxon>
        <taxon>rosids</taxon>
        <taxon>malvids</taxon>
        <taxon>Brassicales</taxon>
        <taxon>Brassicaceae</taxon>
        <taxon>Brassiceae</taxon>
        <taxon>Brassica</taxon>
    </lineage>
</organism>
<accession>A0A8S9SSJ7</accession>
<evidence type="ECO:0000313" key="1">
    <source>
        <dbReference type="EMBL" id="KAF3603758.1"/>
    </source>
</evidence>
<reference evidence="1" key="1">
    <citation type="submission" date="2019-12" db="EMBL/GenBank/DDBJ databases">
        <title>Genome sequencing and annotation of Brassica cretica.</title>
        <authorList>
            <person name="Studholme D.J."/>
            <person name="Sarris P."/>
        </authorList>
    </citation>
    <scope>NUCLEOTIDE SEQUENCE</scope>
    <source>
        <strain evidence="1">PFS-109/04</strain>
        <tissue evidence="1">Leaf</tissue>
    </source>
</reference>
<proteinExistence type="predicted"/>
<dbReference type="AlphaFoldDB" id="A0A8S9SSJ7"/>
<protein>
    <submittedName>
        <fullName evidence="1">Uncharacterized protein</fullName>
    </submittedName>
</protein>
<gene>
    <name evidence="1" type="ORF">F2Q69_00037407</name>
</gene>
<sequence length="72" mass="8441">MKNHSNRAIFSTIRVPYPINASKQESIIFNPTYTFDLPARTPDIFIDMKKLEDESTLIKGRGIDQKRERRDD</sequence>
<comment type="caution">
    <text evidence="1">The sequence shown here is derived from an EMBL/GenBank/DDBJ whole genome shotgun (WGS) entry which is preliminary data.</text>
</comment>
<dbReference type="EMBL" id="QGKX02000004">
    <property type="protein sequence ID" value="KAF3603758.1"/>
    <property type="molecule type" value="Genomic_DNA"/>
</dbReference>